<protein>
    <submittedName>
        <fullName evidence="5">Carboxypeptidase</fullName>
    </submittedName>
</protein>
<evidence type="ECO:0000256" key="2">
    <source>
        <dbReference type="ARBA" id="ARBA00022801"/>
    </source>
</evidence>
<dbReference type="Proteomes" id="UP000215361">
    <property type="component" value="Unassembled WGS sequence"/>
</dbReference>
<dbReference type="SUPFAM" id="SSF141986">
    <property type="entry name" value="LD-carboxypeptidase A C-terminal domain-like"/>
    <property type="match status" value="1"/>
</dbReference>
<sequence length="342" mass="39125">MIKKIGVVSLSSGVLGESFVEHEIKIGIDRLNKLGVEIEFLPNSLKGIDFLKNHPESRADDLLLAFEDDTIDMILCAIGGEDTYRLAPYLFERDRLKNIVKQKLFLGFSDSTMNHFMLNKLGIKTFYGQAFLPDVCELSDSMLAYTENYFLELIKTGKINEIHPSEVWYEAREDFSEKAIGIEMKSHPNTGFELLRGNPIFSGKILGGCIETIYDMFDNSRFNDTVEICSKYNLFPTLEEWENKILLIESSEEKSKPDLYRKMIRALKNYGLFDVLAGVLVGKPQNEIYYEEYKSILLEEITNKDLPIVYNINIGHSTPRCIIPFGVEAEVNVSKQIISFNY</sequence>
<comment type="similarity">
    <text evidence="1">Belongs to the peptidase S66 family.</text>
</comment>
<keyword evidence="2" id="KW-0378">Hydrolase</keyword>
<organism evidence="5 6">
    <name type="scientific">Finegoldia magna</name>
    <name type="common">Peptostreptococcus magnus</name>
    <dbReference type="NCBI Taxonomy" id="1260"/>
    <lineage>
        <taxon>Bacteria</taxon>
        <taxon>Bacillati</taxon>
        <taxon>Bacillota</taxon>
        <taxon>Tissierellia</taxon>
        <taxon>Tissierellales</taxon>
        <taxon>Peptoniphilaceae</taxon>
        <taxon>Finegoldia</taxon>
    </lineage>
</organism>
<evidence type="ECO:0000259" key="3">
    <source>
        <dbReference type="Pfam" id="PF02016"/>
    </source>
</evidence>
<evidence type="ECO:0000313" key="5">
    <source>
        <dbReference type="EMBL" id="OXZ36990.1"/>
    </source>
</evidence>
<dbReference type="CDD" id="cd07062">
    <property type="entry name" value="Peptidase_S66_mccF_like"/>
    <property type="match status" value="1"/>
</dbReference>
<dbReference type="SUPFAM" id="SSF52317">
    <property type="entry name" value="Class I glutamine amidotransferase-like"/>
    <property type="match status" value="1"/>
</dbReference>
<dbReference type="PANTHER" id="PTHR30237">
    <property type="entry name" value="MURAMOYLTETRAPEPTIDE CARBOXYPEPTIDASE"/>
    <property type="match status" value="1"/>
</dbReference>
<gene>
    <name evidence="5" type="ORF">B9N56_07160</name>
</gene>
<feature type="domain" description="LD-carboxypeptidase C-terminal" evidence="4">
    <location>
        <begin position="202"/>
        <end position="331"/>
    </location>
</feature>
<dbReference type="InterPro" id="IPR027461">
    <property type="entry name" value="Carboxypeptidase_A_C_sf"/>
</dbReference>
<dbReference type="GO" id="GO:0004180">
    <property type="term" value="F:carboxypeptidase activity"/>
    <property type="evidence" value="ECO:0007669"/>
    <property type="project" value="UniProtKB-KW"/>
</dbReference>
<dbReference type="InterPro" id="IPR029062">
    <property type="entry name" value="Class_I_gatase-like"/>
</dbReference>
<dbReference type="PANTHER" id="PTHR30237:SF4">
    <property type="entry name" value="LD-CARBOXYPEPTIDASE C-TERMINAL DOMAIN-CONTAINING PROTEIN"/>
    <property type="match status" value="1"/>
</dbReference>
<dbReference type="Pfam" id="PF02016">
    <property type="entry name" value="Peptidase_S66"/>
    <property type="match status" value="1"/>
</dbReference>
<dbReference type="Gene3D" id="3.40.50.10740">
    <property type="entry name" value="Class I glutamine amidotransferase-like"/>
    <property type="match status" value="1"/>
</dbReference>
<keyword evidence="5" id="KW-0645">Protease</keyword>
<evidence type="ECO:0000259" key="4">
    <source>
        <dbReference type="Pfam" id="PF17676"/>
    </source>
</evidence>
<dbReference type="PIRSF" id="PIRSF028757">
    <property type="entry name" value="LD-carboxypeptidase"/>
    <property type="match status" value="1"/>
</dbReference>
<dbReference type="InterPro" id="IPR003507">
    <property type="entry name" value="S66_fam"/>
</dbReference>
<dbReference type="InterPro" id="IPR040449">
    <property type="entry name" value="Peptidase_S66_N"/>
</dbReference>
<dbReference type="Pfam" id="PF17676">
    <property type="entry name" value="Peptidase_S66C"/>
    <property type="match status" value="1"/>
</dbReference>
<dbReference type="EMBL" id="NDYI01000019">
    <property type="protein sequence ID" value="OXZ36990.1"/>
    <property type="molecule type" value="Genomic_DNA"/>
</dbReference>
<dbReference type="InterPro" id="IPR040921">
    <property type="entry name" value="Peptidase_S66C"/>
</dbReference>
<dbReference type="AlphaFoldDB" id="A0A233VX77"/>
<feature type="domain" description="LD-carboxypeptidase N-terminal" evidence="3">
    <location>
        <begin position="5"/>
        <end position="128"/>
    </location>
</feature>
<evidence type="ECO:0000256" key="1">
    <source>
        <dbReference type="ARBA" id="ARBA00010233"/>
    </source>
</evidence>
<evidence type="ECO:0000313" key="6">
    <source>
        <dbReference type="Proteomes" id="UP000215361"/>
    </source>
</evidence>
<dbReference type="Gene3D" id="3.50.30.60">
    <property type="entry name" value="LD-carboxypeptidase A C-terminal domain-like"/>
    <property type="match status" value="1"/>
</dbReference>
<name>A0A233VX77_FINMA</name>
<comment type="caution">
    <text evidence="5">The sequence shown here is derived from an EMBL/GenBank/DDBJ whole genome shotgun (WGS) entry which is preliminary data.</text>
</comment>
<dbReference type="RefSeq" id="WP_094202889.1">
    <property type="nucleotide sequence ID" value="NZ_NDYI01000019.1"/>
</dbReference>
<reference evidence="6" key="1">
    <citation type="submission" date="2017-04" db="EMBL/GenBank/DDBJ databases">
        <title>Finegoldia magna isolated from orthopedic joint implant-associated infections.</title>
        <authorList>
            <person name="Bjorklund S."/>
            <person name="Bruggemann H."/>
            <person name="Jensen A."/>
            <person name="Hellmark B."/>
            <person name="Soderquist B."/>
        </authorList>
    </citation>
    <scope>NUCLEOTIDE SEQUENCE [LARGE SCALE GENOMIC DNA]</scope>
    <source>
        <strain evidence="6">08T492</strain>
    </source>
</reference>
<accession>A0A233VX77</accession>
<proteinExistence type="inferred from homology"/>
<dbReference type="InterPro" id="IPR027478">
    <property type="entry name" value="LdcA_N"/>
</dbReference>
<keyword evidence="5" id="KW-0121">Carboxypeptidase</keyword>